<organism evidence="10 11">
    <name type="scientific">Blautia stercoris</name>
    <dbReference type="NCBI Taxonomy" id="871664"/>
    <lineage>
        <taxon>Bacteria</taxon>
        <taxon>Bacillati</taxon>
        <taxon>Bacillota</taxon>
        <taxon>Clostridia</taxon>
        <taxon>Lachnospirales</taxon>
        <taxon>Lachnospiraceae</taxon>
        <taxon>Blautia</taxon>
    </lineage>
</organism>
<dbReference type="EC" id="2.2.1.6" evidence="8"/>
<dbReference type="Pfam" id="PF22629">
    <property type="entry name" value="ACT_AHAS_ss"/>
    <property type="match status" value="1"/>
</dbReference>
<name>A0ABR7P8A1_9FIRM</name>
<dbReference type="GO" id="GO:0003984">
    <property type="term" value="F:acetolactate synthase activity"/>
    <property type="evidence" value="ECO:0007669"/>
    <property type="project" value="UniProtKB-EC"/>
</dbReference>
<dbReference type="InterPro" id="IPR027271">
    <property type="entry name" value="Acetolactate_synth/TF_NikR_C"/>
</dbReference>
<evidence type="ECO:0000313" key="10">
    <source>
        <dbReference type="EMBL" id="MBC8627534.1"/>
    </source>
</evidence>
<comment type="pathway">
    <text evidence="2 8">Amino-acid biosynthesis; L-valine biosynthesis; L-valine from pyruvate: step 1/4.</text>
</comment>
<dbReference type="Gene3D" id="3.30.70.1150">
    <property type="entry name" value="ACT-like. Chain A, domain 2"/>
    <property type="match status" value="1"/>
</dbReference>
<dbReference type="PROSITE" id="PS51671">
    <property type="entry name" value="ACT"/>
    <property type="match status" value="1"/>
</dbReference>
<reference evidence="10 11" key="1">
    <citation type="submission" date="2020-08" db="EMBL/GenBank/DDBJ databases">
        <title>Genome public.</title>
        <authorList>
            <person name="Liu C."/>
            <person name="Sun Q."/>
        </authorList>
    </citation>
    <scope>NUCLEOTIDE SEQUENCE [LARGE SCALE GENOMIC DNA]</scope>
    <source>
        <strain evidence="10 11">3_YM_SP_D4_24.mj</strain>
    </source>
</reference>
<keyword evidence="11" id="KW-1185">Reference proteome</keyword>
<evidence type="ECO:0000256" key="4">
    <source>
        <dbReference type="ARBA" id="ARBA00011744"/>
    </source>
</evidence>
<dbReference type="SUPFAM" id="SSF55021">
    <property type="entry name" value="ACT-like"/>
    <property type="match status" value="2"/>
</dbReference>
<comment type="function">
    <text evidence="8">Catalyzes the conversion of 2 pyruvate molecules into acetolactate in the first common step of the biosynthetic pathway of the branched-amino acids such as leucine, isoleucine, and valine.</text>
</comment>
<dbReference type="NCBIfam" id="NF008864">
    <property type="entry name" value="PRK11895.1"/>
    <property type="match status" value="1"/>
</dbReference>
<dbReference type="InterPro" id="IPR039557">
    <property type="entry name" value="AHAS_ACT"/>
</dbReference>
<proteinExistence type="inferred from homology"/>
<evidence type="ECO:0000256" key="7">
    <source>
        <dbReference type="ARBA" id="ARBA00048670"/>
    </source>
</evidence>
<dbReference type="Proteomes" id="UP000661649">
    <property type="component" value="Unassembled WGS sequence"/>
</dbReference>
<dbReference type="Pfam" id="PF10369">
    <property type="entry name" value="ALS_ss_C"/>
    <property type="match status" value="1"/>
</dbReference>
<evidence type="ECO:0000259" key="9">
    <source>
        <dbReference type="PROSITE" id="PS51671"/>
    </source>
</evidence>
<evidence type="ECO:0000313" key="11">
    <source>
        <dbReference type="Proteomes" id="UP000661649"/>
    </source>
</evidence>
<dbReference type="RefSeq" id="WP_022303267.1">
    <property type="nucleotide sequence ID" value="NZ_DAWEED010000163.1"/>
</dbReference>
<keyword evidence="5 8" id="KW-0028">Amino-acid biosynthesis</keyword>
<evidence type="ECO:0000256" key="3">
    <source>
        <dbReference type="ARBA" id="ARBA00006341"/>
    </source>
</evidence>
<feature type="domain" description="ACT" evidence="9">
    <location>
        <begin position="5"/>
        <end position="79"/>
    </location>
</feature>
<comment type="pathway">
    <text evidence="1 8">Amino-acid biosynthesis; L-isoleucine biosynthesis; L-isoleucine from 2-oxobutanoate: step 1/4.</text>
</comment>
<dbReference type="Gene3D" id="3.30.70.260">
    <property type="match status" value="1"/>
</dbReference>
<evidence type="ECO:0000256" key="5">
    <source>
        <dbReference type="ARBA" id="ARBA00022605"/>
    </source>
</evidence>
<comment type="similarity">
    <text evidence="3 8">Belongs to the acetolactate synthase small subunit family.</text>
</comment>
<keyword evidence="6 8" id="KW-0100">Branched-chain amino acid biosynthesis</keyword>
<comment type="catalytic activity">
    <reaction evidence="7 8">
        <text>2 pyruvate + H(+) = (2S)-2-acetolactate + CO2</text>
        <dbReference type="Rhea" id="RHEA:25249"/>
        <dbReference type="ChEBI" id="CHEBI:15361"/>
        <dbReference type="ChEBI" id="CHEBI:15378"/>
        <dbReference type="ChEBI" id="CHEBI:16526"/>
        <dbReference type="ChEBI" id="CHEBI:58476"/>
        <dbReference type="EC" id="2.2.1.6"/>
    </reaction>
</comment>
<evidence type="ECO:0000256" key="1">
    <source>
        <dbReference type="ARBA" id="ARBA00004974"/>
    </source>
</evidence>
<dbReference type="InterPro" id="IPR004789">
    <property type="entry name" value="Acetalactate_synth_ssu"/>
</dbReference>
<dbReference type="PANTHER" id="PTHR30239">
    <property type="entry name" value="ACETOLACTATE SYNTHASE SMALL SUBUNIT"/>
    <property type="match status" value="1"/>
</dbReference>
<comment type="subunit">
    <text evidence="4 8">Dimer of large and small chains.</text>
</comment>
<dbReference type="InterPro" id="IPR002912">
    <property type="entry name" value="ACT_dom"/>
</dbReference>
<sequence length="165" mass="18858">MKKRWISLYVENEVGVLAKIAGLFSGKSYNLMSLTVGTTEDSTMSRMTISVESDDATFEQIKKQLNRCVEVIEVIDFTNCPIHRKEVLYIKVKKCDEKIKNEVLRIAGIFKLPIVDYGKEEILLECMQTETRNDEMIAYFSQYFKNIEVVRGGSVAIQGVSIQDK</sequence>
<dbReference type="EMBL" id="JACRTP010000001">
    <property type="protein sequence ID" value="MBC8627534.1"/>
    <property type="molecule type" value="Genomic_DNA"/>
</dbReference>
<evidence type="ECO:0000256" key="8">
    <source>
        <dbReference type="RuleBase" id="RU368092"/>
    </source>
</evidence>
<evidence type="ECO:0000256" key="6">
    <source>
        <dbReference type="ARBA" id="ARBA00023304"/>
    </source>
</evidence>
<dbReference type="PANTHER" id="PTHR30239:SF0">
    <property type="entry name" value="ACETOLACTATE SYNTHASE SMALL SUBUNIT 1, CHLOROPLASTIC"/>
    <property type="match status" value="1"/>
</dbReference>
<accession>A0ABR7P8A1</accession>
<dbReference type="InterPro" id="IPR045865">
    <property type="entry name" value="ACT-like_dom_sf"/>
</dbReference>
<evidence type="ECO:0000256" key="2">
    <source>
        <dbReference type="ARBA" id="ARBA00005025"/>
    </source>
</evidence>
<dbReference type="InterPro" id="IPR019455">
    <property type="entry name" value="Acetolactate_synth_ssu_C"/>
</dbReference>
<dbReference type="NCBIfam" id="TIGR00119">
    <property type="entry name" value="acolac_sm"/>
    <property type="match status" value="1"/>
</dbReference>
<comment type="caution">
    <text evidence="10">The sequence shown here is derived from an EMBL/GenBank/DDBJ whole genome shotgun (WGS) entry which is preliminary data.</text>
</comment>
<protein>
    <recommendedName>
        <fullName evidence="8">Acetolactate synthase small subunit</fullName>
        <shortName evidence="8">AHAS</shortName>
        <shortName evidence="8">ALS</shortName>
        <ecNumber evidence="8">2.2.1.6</ecNumber>
    </recommendedName>
    <alternativeName>
        <fullName evidence="8">Acetohydroxy-acid synthase small subunit</fullName>
    </alternativeName>
</protein>
<dbReference type="InterPro" id="IPR054480">
    <property type="entry name" value="AHAS_small-like_ACT"/>
</dbReference>
<gene>
    <name evidence="10" type="primary">ilvN</name>
    <name evidence="10" type="ORF">H8712_02675</name>
</gene>
<keyword evidence="8 10" id="KW-0808">Transferase</keyword>
<dbReference type="CDD" id="cd04878">
    <property type="entry name" value="ACT_AHAS"/>
    <property type="match status" value="1"/>
</dbReference>